<dbReference type="EC" id="2.4.-.-" evidence="11"/>
<dbReference type="KEGG" id="tsin:OXH18_17500"/>
<keyword evidence="12" id="KW-1185">Reference proteome</keyword>
<feature type="transmembrane region" description="Helical" evidence="9">
    <location>
        <begin position="375"/>
        <end position="392"/>
    </location>
</feature>
<reference evidence="11" key="1">
    <citation type="submission" date="2022-12" db="EMBL/GenBank/DDBJ databases">
        <title>Polyphasic identification of a Novel Hot-Spring Cyanobacterium Ocullathermofonsia sinensis gen nov. sp. nov. and Genomic Insights on its Adaptations to the Thermal Habitat.</title>
        <authorList>
            <person name="Daroch M."/>
            <person name="Tang J."/>
            <person name="Jiang Y."/>
        </authorList>
    </citation>
    <scope>NUCLEOTIDE SEQUENCE</scope>
    <source>
        <strain evidence="11">PKUAC-SCTA174</strain>
    </source>
</reference>
<evidence type="ECO:0000256" key="2">
    <source>
        <dbReference type="ARBA" id="ARBA00022475"/>
    </source>
</evidence>
<dbReference type="GO" id="GO:0005886">
    <property type="term" value="C:plasma membrane"/>
    <property type="evidence" value="ECO:0007669"/>
    <property type="project" value="UniProtKB-SubCell"/>
</dbReference>
<feature type="transmembrane region" description="Helical" evidence="9">
    <location>
        <begin position="197"/>
        <end position="226"/>
    </location>
</feature>
<evidence type="ECO:0000313" key="11">
    <source>
        <dbReference type="EMBL" id="WAL58958.1"/>
    </source>
</evidence>
<dbReference type="Proteomes" id="UP001163152">
    <property type="component" value="Chromosome"/>
</dbReference>
<gene>
    <name evidence="11" type="ORF">OXH18_17500</name>
</gene>
<evidence type="ECO:0000256" key="5">
    <source>
        <dbReference type="ARBA" id="ARBA00022692"/>
    </source>
</evidence>
<feature type="transmembrane region" description="Helical" evidence="9">
    <location>
        <begin position="404"/>
        <end position="425"/>
    </location>
</feature>
<dbReference type="PANTHER" id="PTHR33908:SF11">
    <property type="entry name" value="MEMBRANE PROTEIN"/>
    <property type="match status" value="1"/>
</dbReference>
<dbReference type="GO" id="GO:0009103">
    <property type="term" value="P:lipopolysaccharide biosynthetic process"/>
    <property type="evidence" value="ECO:0007669"/>
    <property type="project" value="UniProtKB-ARBA"/>
</dbReference>
<dbReference type="AlphaFoldDB" id="A0A9E8ZCN1"/>
<evidence type="ECO:0000259" key="10">
    <source>
        <dbReference type="Pfam" id="PF13231"/>
    </source>
</evidence>
<feature type="transmembrane region" description="Helical" evidence="9">
    <location>
        <begin position="7"/>
        <end position="26"/>
    </location>
</feature>
<evidence type="ECO:0000256" key="9">
    <source>
        <dbReference type="SAM" id="Phobius"/>
    </source>
</evidence>
<keyword evidence="4 11" id="KW-0808">Transferase</keyword>
<evidence type="ECO:0000256" key="7">
    <source>
        <dbReference type="ARBA" id="ARBA00023136"/>
    </source>
</evidence>
<evidence type="ECO:0000256" key="6">
    <source>
        <dbReference type="ARBA" id="ARBA00022989"/>
    </source>
</evidence>
<feature type="transmembrane region" description="Helical" evidence="9">
    <location>
        <begin position="167"/>
        <end position="185"/>
    </location>
</feature>
<feature type="transmembrane region" description="Helical" evidence="9">
    <location>
        <begin position="284"/>
        <end position="303"/>
    </location>
</feature>
<protein>
    <submittedName>
        <fullName evidence="11">Glycosyltransferase family 39 protein</fullName>
        <ecNumber evidence="11">2.4.-.-</ecNumber>
    </submittedName>
</protein>
<dbReference type="InterPro" id="IPR038731">
    <property type="entry name" value="RgtA/B/C-like"/>
</dbReference>
<feature type="transmembrane region" description="Helical" evidence="9">
    <location>
        <begin position="437"/>
        <end position="457"/>
    </location>
</feature>
<keyword evidence="3 11" id="KW-0328">Glycosyltransferase</keyword>
<feature type="region of interest" description="Disordered" evidence="8">
    <location>
        <begin position="236"/>
        <end position="256"/>
    </location>
</feature>
<sequence length="576" mass="64985">MKQRTEMPLRVLLIVAIAIGVGFRLIHLDRKIYWHDEVYTSMRAAGYTRREIDQALFQNALVAAPDLQTFQQLKPGSTNADTIRSLMIEDPQHPPLYFLMARYWMQWFGSSMTASRSLPAIVGLLGLPLMGLLALEVFASPTVALLATALLALSPFDVLFAQTARQYSLLTTVIIASSWLLLRWVRQVTWPRWTWYMLSVAIGLYVHPFFALTIIAHSTYILLMAIQGQPCQTPPQVESLYPQSSHQPGVEASHSSPFRSSVARGLSRIITWITTWRWSFMGRFLLAIVAALVLYFPWILVLSGNYQRASATTNWTRAEVGFDYLAKLWTLSFTALFNDIDFGFNNFLTYLFRLPHLLLILVALYAVYRWTAKSAKCFILTSVFVPFLLLVLPDLLLGGKRSAVSRYLIASYPGVQLAVTCLIGMGLNHIRSSVQRFWQWALCVSLMISIISCGISAQAQTWWNKDLSYYNAEVAAQVNAAAQTASPVVISDMGDDFTNMGDLISLSYELQDTVRLLLVSQPPDFSQLPDTDSIFVWRPSHQLQTELEKTWNLQTVNQPARLTKLTPKPIVGYSSN</sequence>
<proteinExistence type="predicted"/>
<feature type="transmembrane region" description="Helical" evidence="9">
    <location>
        <begin position="350"/>
        <end position="368"/>
    </location>
</feature>
<dbReference type="Pfam" id="PF13231">
    <property type="entry name" value="PMT_2"/>
    <property type="match status" value="1"/>
</dbReference>
<evidence type="ECO:0000256" key="3">
    <source>
        <dbReference type="ARBA" id="ARBA00022676"/>
    </source>
</evidence>
<feature type="domain" description="Glycosyltransferase RgtA/B/C/D-like" evidence="10">
    <location>
        <begin position="92"/>
        <end position="223"/>
    </location>
</feature>
<organism evidence="11 12">
    <name type="scientific">Thermocoleostomius sinensis A174</name>
    <dbReference type="NCBI Taxonomy" id="2016057"/>
    <lineage>
        <taxon>Bacteria</taxon>
        <taxon>Bacillati</taxon>
        <taxon>Cyanobacteriota</taxon>
        <taxon>Cyanophyceae</taxon>
        <taxon>Oculatellales</taxon>
        <taxon>Oculatellaceae</taxon>
        <taxon>Thermocoleostomius</taxon>
    </lineage>
</organism>
<comment type="subcellular location">
    <subcellularLocation>
        <location evidence="1">Cell membrane</location>
        <topology evidence="1">Multi-pass membrane protein</topology>
    </subcellularLocation>
</comment>
<keyword evidence="6 9" id="KW-1133">Transmembrane helix</keyword>
<keyword evidence="5 9" id="KW-0812">Transmembrane</keyword>
<feature type="transmembrane region" description="Helical" evidence="9">
    <location>
        <begin position="142"/>
        <end position="161"/>
    </location>
</feature>
<evidence type="ECO:0000256" key="1">
    <source>
        <dbReference type="ARBA" id="ARBA00004651"/>
    </source>
</evidence>
<keyword evidence="2" id="KW-1003">Cell membrane</keyword>
<dbReference type="InterPro" id="IPR050297">
    <property type="entry name" value="LipidA_mod_glycosyltrf_83"/>
</dbReference>
<dbReference type="EMBL" id="CP113797">
    <property type="protein sequence ID" value="WAL58958.1"/>
    <property type="molecule type" value="Genomic_DNA"/>
</dbReference>
<accession>A0A9E8ZCN1</accession>
<dbReference type="PANTHER" id="PTHR33908">
    <property type="entry name" value="MANNOSYLTRANSFERASE YKCB-RELATED"/>
    <property type="match status" value="1"/>
</dbReference>
<name>A0A9E8ZCN1_9CYAN</name>
<evidence type="ECO:0000256" key="8">
    <source>
        <dbReference type="SAM" id="MobiDB-lite"/>
    </source>
</evidence>
<keyword evidence="7 9" id="KW-0472">Membrane</keyword>
<evidence type="ECO:0000313" key="12">
    <source>
        <dbReference type="Proteomes" id="UP001163152"/>
    </source>
</evidence>
<dbReference type="GO" id="GO:0016763">
    <property type="term" value="F:pentosyltransferase activity"/>
    <property type="evidence" value="ECO:0007669"/>
    <property type="project" value="TreeGrafter"/>
</dbReference>
<evidence type="ECO:0000256" key="4">
    <source>
        <dbReference type="ARBA" id="ARBA00022679"/>
    </source>
</evidence>